<dbReference type="Pfam" id="PF12698">
    <property type="entry name" value="ABC2_membrane_3"/>
    <property type="match status" value="2"/>
</dbReference>
<keyword evidence="4 6" id="KW-0472">Membrane</keyword>
<dbReference type="EMBL" id="VUNI01000006">
    <property type="protein sequence ID" value="MST74435.1"/>
    <property type="molecule type" value="Genomic_DNA"/>
</dbReference>
<feature type="transmembrane region" description="Helical" evidence="6">
    <location>
        <begin position="548"/>
        <end position="572"/>
    </location>
</feature>
<dbReference type="NCBIfam" id="TIGR03062">
    <property type="entry name" value="pip_yhgE_Cterm"/>
    <property type="match status" value="1"/>
</dbReference>
<sequence>MKKIGLVFLSDVKRLSSNVVAIVIVMGLSIIPALYAWFNILSNWDPYGEDATSRMHISVYSEDAGFEYEGLSVNIGDSVISGLKENSAIGWVFTDSKEEALEGVYSGDYYAALIIPENFTNDMISFIGGDLEHPKIGYYENSKKNAIATKITSKVKKTVQQQVNTTFVSTLAEVTVSASDALTGIETEHGSVLDTTITKMKDMDSTLETYENILGTFALVTGSTSDLVGSTQSILPNLNNMVESGQDTVNNLQYSALSGGETARTVANMVDISMDTITNGLENLNKQVETLQNADDIAKIAEQLASTEQLTDYVLGILKAQIGEQSDEYLGGLNSYQALKDSIDKLQQDQNASQEQLQGLKDTITSQIQTCLDAMSQLKITFDNNIVPNLDQSVDDVQSALIKTNALLTGIDGSFSDVDSALQSYQDTLNSGTDSITATKNYIADIRQKLETVTDALSALNGDEQYQDILQMFQNDPEMIASFVSSPVSLDTEAVYKIKNYGSAMAPFYTVLALWVGGLILVALVHVKVEREDDLADVKPYQAYFGRYIVFFLISQIQAAITVLGNLFFVQIQCVHPFLFWLAAACSSFVFSLFMYSLTVAFGNVGEALAVVVMVIQVAGAGGTFPIEVLPEVYQAIYKFLPFTYCLNAMRACIGGMYQMEYLKDIAILCVYVLISLFIGLVVAIPFRGMNKKIEESKERSKVML</sequence>
<comment type="caution">
    <text evidence="8">The sequence shown here is derived from an EMBL/GenBank/DDBJ whole genome shotgun (WGS) entry which is preliminary data.</text>
</comment>
<evidence type="ECO:0000256" key="4">
    <source>
        <dbReference type="ARBA" id="ARBA00023136"/>
    </source>
</evidence>
<dbReference type="PANTHER" id="PTHR43077:SF10">
    <property type="entry name" value="TRANSPORT PERMEASE PROTEIN"/>
    <property type="match status" value="1"/>
</dbReference>
<dbReference type="InterPro" id="IPR013525">
    <property type="entry name" value="ABC2_TM"/>
</dbReference>
<evidence type="ECO:0000256" key="1">
    <source>
        <dbReference type="ARBA" id="ARBA00004141"/>
    </source>
</evidence>
<protein>
    <submittedName>
        <fullName evidence="8">YhgE/Pip domain-containing protein</fullName>
    </submittedName>
</protein>
<dbReference type="AlphaFoldDB" id="A0A6L5YPZ2"/>
<feature type="transmembrane region" description="Helical" evidence="6">
    <location>
        <begin position="608"/>
        <end position="627"/>
    </location>
</feature>
<evidence type="ECO:0000259" key="7">
    <source>
        <dbReference type="Pfam" id="PF12698"/>
    </source>
</evidence>
<evidence type="ECO:0000256" key="2">
    <source>
        <dbReference type="ARBA" id="ARBA00022692"/>
    </source>
</evidence>
<feature type="transmembrane region" description="Helical" evidence="6">
    <location>
        <begin position="20"/>
        <end position="38"/>
    </location>
</feature>
<feature type="domain" description="ABC-2 type transporter transmembrane" evidence="7">
    <location>
        <begin position="430"/>
        <end position="681"/>
    </location>
</feature>
<feature type="coiled-coil region" evidence="5">
    <location>
        <begin position="336"/>
        <end position="363"/>
    </location>
</feature>
<dbReference type="PANTHER" id="PTHR43077">
    <property type="entry name" value="TRANSPORT PERMEASE YVFS-RELATED"/>
    <property type="match status" value="1"/>
</dbReference>
<dbReference type="Gene3D" id="3.40.1710.10">
    <property type="entry name" value="abc type-2 transporter like domain"/>
    <property type="match status" value="1"/>
</dbReference>
<comment type="subcellular location">
    <subcellularLocation>
        <location evidence="1">Membrane</location>
        <topology evidence="1">Multi-pass membrane protein</topology>
    </subcellularLocation>
</comment>
<evidence type="ECO:0000256" key="6">
    <source>
        <dbReference type="SAM" id="Phobius"/>
    </source>
</evidence>
<dbReference type="InterPro" id="IPR017500">
    <property type="entry name" value="Phage_infect_YhgE_N"/>
</dbReference>
<proteinExistence type="predicted"/>
<dbReference type="Proteomes" id="UP000474024">
    <property type="component" value="Unassembled WGS sequence"/>
</dbReference>
<reference evidence="8 9" key="1">
    <citation type="submission" date="2019-08" db="EMBL/GenBank/DDBJ databases">
        <title>In-depth cultivation of the pig gut microbiome towards novel bacterial diversity and tailored functional studies.</title>
        <authorList>
            <person name="Wylensek D."/>
            <person name="Hitch T.C.A."/>
            <person name="Clavel T."/>
        </authorList>
    </citation>
    <scope>NUCLEOTIDE SEQUENCE [LARGE SCALE GENOMIC DNA]</scope>
    <source>
        <strain evidence="8 9">MUC/MUC-530-WT-4D</strain>
    </source>
</reference>
<accession>A0A6L5YPZ2</accession>
<evidence type="ECO:0000256" key="5">
    <source>
        <dbReference type="SAM" id="Coils"/>
    </source>
</evidence>
<name>A0A6L5YPZ2_9FIRM</name>
<dbReference type="RefSeq" id="WP_328596863.1">
    <property type="nucleotide sequence ID" value="NZ_VUNI01000006.1"/>
</dbReference>
<dbReference type="GO" id="GO:0140359">
    <property type="term" value="F:ABC-type transporter activity"/>
    <property type="evidence" value="ECO:0007669"/>
    <property type="project" value="InterPro"/>
</dbReference>
<dbReference type="NCBIfam" id="TIGR03061">
    <property type="entry name" value="pip_yhgE_Nterm"/>
    <property type="match status" value="1"/>
</dbReference>
<keyword evidence="9" id="KW-1185">Reference proteome</keyword>
<evidence type="ECO:0000313" key="9">
    <source>
        <dbReference type="Proteomes" id="UP000474024"/>
    </source>
</evidence>
<feature type="transmembrane region" description="Helical" evidence="6">
    <location>
        <begin position="666"/>
        <end position="687"/>
    </location>
</feature>
<feature type="domain" description="ABC-2 type transporter transmembrane" evidence="7">
    <location>
        <begin position="23"/>
        <end position="173"/>
    </location>
</feature>
<evidence type="ECO:0000313" key="8">
    <source>
        <dbReference type="EMBL" id="MST74435.1"/>
    </source>
</evidence>
<dbReference type="GO" id="GO:0016020">
    <property type="term" value="C:membrane"/>
    <property type="evidence" value="ECO:0007669"/>
    <property type="project" value="UniProtKB-SubCell"/>
</dbReference>
<feature type="transmembrane region" description="Helical" evidence="6">
    <location>
        <begin position="506"/>
        <end position="527"/>
    </location>
</feature>
<keyword evidence="3 6" id="KW-1133">Transmembrane helix</keyword>
<evidence type="ECO:0000256" key="3">
    <source>
        <dbReference type="ARBA" id="ARBA00022989"/>
    </source>
</evidence>
<gene>
    <name evidence="8" type="ORF">FYJ75_05205</name>
</gene>
<keyword evidence="2 6" id="KW-0812">Transmembrane</keyword>
<feature type="coiled-coil region" evidence="5">
    <location>
        <begin position="274"/>
        <end position="301"/>
    </location>
</feature>
<dbReference type="InterPro" id="IPR051328">
    <property type="entry name" value="T7SS_ABC-Transporter"/>
</dbReference>
<dbReference type="InterPro" id="IPR017501">
    <property type="entry name" value="Phage_infect_YhgE_C"/>
</dbReference>
<feature type="transmembrane region" description="Helical" evidence="6">
    <location>
        <begin position="578"/>
        <end position="596"/>
    </location>
</feature>
<keyword evidence="5" id="KW-0175">Coiled coil</keyword>
<organism evidence="8 9">
    <name type="scientific">Roseburia porci</name>
    <dbReference type="NCBI Taxonomy" id="2605790"/>
    <lineage>
        <taxon>Bacteria</taxon>
        <taxon>Bacillati</taxon>
        <taxon>Bacillota</taxon>
        <taxon>Clostridia</taxon>
        <taxon>Lachnospirales</taxon>
        <taxon>Lachnospiraceae</taxon>
        <taxon>Roseburia</taxon>
    </lineage>
</organism>